<dbReference type="SUPFAM" id="SSF53335">
    <property type="entry name" value="S-adenosyl-L-methionine-dependent methyltransferases"/>
    <property type="match status" value="1"/>
</dbReference>
<organism evidence="2 3">
    <name type="scientific">Friedmanniomyces simplex</name>
    <dbReference type="NCBI Taxonomy" id="329884"/>
    <lineage>
        <taxon>Eukaryota</taxon>
        <taxon>Fungi</taxon>
        <taxon>Dikarya</taxon>
        <taxon>Ascomycota</taxon>
        <taxon>Pezizomycotina</taxon>
        <taxon>Dothideomycetes</taxon>
        <taxon>Dothideomycetidae</taxon>
        <taxon>Mycosphaerellales</taxon>
        <taxon>Teratosphaeriaceae</taxon>
        <taxon>Friedmanniomyces</taxon>
    </lineage>
</organism>
<feature type="domain" description="Methyltransferase" evidence="1">
    <location>
        <begin position="47"/>
        <end position="150"/>
    </location>
</feature>
<accession>A0A4U0XCC4</accession>
<evidence type="ECO:0000313" key="3">
    <source>
        <dbReference type="Proteomes" id="UP000309340"/>
    </source>
</evidence>
<dbReference type="InterPro" id="IPR029063">
    <property type="entry name" value="SAM-dependent_MTases_sf"/>
</dbReference>
<dbReference type="PANTHER" id="PTHR44942">
    <property type="entry name" value="METHYLTRANSF_11 DOMAIN-CONTAINING PROTEIN"/>
    <property type="match status" value="1"/>
</dbReference>
<dbReference type="InterPro" id="IPR051052">
    <property type="entry name" value="Diverse_substrate_MTase"/>
</dbReference>
<protein>
    <recommendedName>
        <fullName evidence="1">Methyltransferase domain-containing protein</fullName>
    </recommendedName>
</protein>
<evidence type="ECO:0000259" key="1">
    <source>
        <dbReference type="Pfam" id="PF13649"/>
    </source>
</evidence>
<dbReference type="InterPro" id="IPR041698">
    <property type="entry name" value="Methyltransf_25"/>
</dbReference>
<dbReference type="Proteomes" id="UP000309340">
    <property type="component" value="Unassembled WGS sequence"/>
</dbReference>
<reference evidence="2 3" key="1">
    <citation type="submission" date="2017-03" db="EMBL/GenBank/DDBJ databases">
        <title>Genomes of endolithic fungi from Antarctica.</title>
        <authorList>
            <person name="Coleine C."/>
            <person name="Masonjones S."/>
            <person name="Stajich J.E."/>
        </authorList>
    </citation>
    <scope>NUCLEOTIDE SEQUENCE [LARGE SCALE GENOMIC DNA]</scope>
    <source>
        <strain evidence="2 3">CCFEE 5184</strain>
    </source>
</reference>
<dbReference type="PANTHER" id="PTHR44942:SF10">
    <property type="entry name" value="METHYLTRANSFERASE TYPE 11 DOMAIN-CONTAINING PROTEIN"/>
    <property type="match status" value="1"/>
</dbReference>
<proteinExistence type="predicted"/>
<dbReference type="OrthoDB" id="10027013at2759"/>
<keyword evidence="3" id="KW-1185">Reference proteome</keyword>
<dbReference type="STRING" id="329884.A0A4U0XCC4"/>
<evidence type="ECO:0000313" key="2">
    <source>
        <dbReference type="EMBL" id="TKA72883.1"/>
    </source>
</evidence>
<dbReference type="Pfam" id="PF13649">
    <property type="entry name" value="Methyltransf_25"/>
    <property type="match status" value="1"/>
</dbReference>
<comment type="caution">
    <text evidence="2">The sequence shown here is derived from an EMBL/GenBank/DDBJ whole genome shotgun (WGS) entry which is preliminary data.</text>
</comment>
<sequence length="316" mass="34079">MSGQEAVFQAFTAEQAANYAIGRANSYPEILYQSILSYHQGPRDLLLDVGTGPGMVVWDLLKQHFRSAIGCDASPGMIAHAKQDAEKFGLAGRTTFTVTGAEDCAAAVSGPAGSGSSGGVVDLVTVGTAAHWFDLPAFYRSAAQALRSGGTLAMWIPSSSYVHPSVPHAREIQAVMSDLEDTVLRPYYQKGSLYARHGYDDLPLPWDGADGEAVATFDKASFKRVQWDREGLPSAPPLPDGSPGPFLFGREMTFKQAEKALSTSSSVIRWREAHPDKAGTEEDVVKIMIKRVRDIAGDIDRITIAPSCTLLLMWKA</sequence>
<dbReference type="EMBL" id="NAJQ01000289">
    <property type="protein sequence ID" value="TKA72883.1"/>
    <property type="molecule type" value="Genomic_DNA"/>
</dbReference>
<dbReference type="Gene3D" id="3.40.50.150">
    <property type="entry name" value="Vaccinia Virus protein VP39"/>
    <property type="match status" value="1"/>
</dbReference>
<gene>
    <name evidence="2" type="ORF">B0A55_06653</name>
</gene>
<name>A0A4U0XCC4_9PEZI</name>
<dbReference type="AlphaFoldDB" id="A0A4U0XCC4"/>
<dbReference type="CDD" id="cd02440">
    <property type="entry name" value="AdoMet_MTases"/>
    <property type="match status" value="1"/>
</dbReference>